<reference evidence="3" key="1">
    <citation type="submission" date="2021-08" db="EMBL/GenBank/DDBJ databases">
        <authorList>
            <person name="Stevens D.C."/>
        </authorList>
    </citation>
    <scope>NUCLEOTIDE SEQUENCE</scope>
    <source>
        <strain evidence="3">DSM 53165</strain>
    </source>
</reference>
<dbReference type="RefSeq" id="WP_224193186.1">
    <property type="nucleotide sequence ID" value="NZ_JAIRAU010000027.1"/>
</dbReference>
<evidence type="ECO:0000313" key="3">
    <source>
        <dbReference type="EMBL" id="MBZ5711423.1"/>
    </source>
</evidence>
<dbReference type="EMBL" id="JAIRAU010000027">
    <property type="protein sequence ID" value="MBZ5711423.1"/>
    <property type="molecule type" value="Genomic_DNA"/>
</dbReference>
<evidence type="ECO:0000256" key="1">
    <source>
        <dbReference type="SAM" id="MobiDB-lite"/>
    </source>
</evidence>
<protein>
    <recommendedName>
        <fullName evidence="5">Lipoprotein</fullName>
    </recommendedName>
</protein>
<feature type="compositionally biased region" description="Low complexity" evidence="1">
    <location>
        <begin position="67"/>
        <end position="80"/>
    </location>
</feature>
<evidence type="ECO:0008006" key="5">
    <source>
        <dbReference type="Google" id="ProtNLM"/>
    </source>
</evidence>
<evidence type="ECO:0000256" key="2">
    <source>
        <dbReference type="SAM" id="SignalP"/>
    </source>
</evidence>
<accession>A0ABS7TT66</accession>
<dbReference type="Proteomes" id="UP001139031">
    <property type="component" value="Unassembled WGS sequence"/>
</dbReference>
<feature type="chain" id="PRO_5046587610" description="Lipoprotein" evidence="2">
    <location>
        <begin position="22"/>
        <end position="122"/>
    </location>
</feature>
<dbReference type="PROSITE" id="PS51257">
    <property type="entry name" value="PROKAR_LIPOPROTEIN"/>
    <property type="match status" value="1"/>
</dbReference>
<keyword evidence="4" id="KW-1185">Reference proteome</keyword>
<evidence type="ECO:0000313" key="4">
    <source>
        <dbReference type="Proteomes" id="UP001139031"/>
    </source>
</evidence>
<organism evidence="3 4">
    <name type="scientific">Nannocystis pusilla</name>
    <dbReference type="NCBI Taxonomy" id="889268"/>
    <lineage>
        <taxon>Bacteria</taxon>
        <taxon>Pseudomonadati</taxon>
        <taxon>Myxococcota</taxon>
        <taxon>Polyangia</taxon>
        <taxon>Nannocystales</taxon>
        <taxon>Nannocystaceae</taxon>
        <taxon>Nannocystis</taxon>
    </lineage>
</organism>
<sequence length="122" mass="12196">MTRGSSFVLFTLSVVLGVACAGRGGGPARCPGEGWCGPAEVAERMAEAAAGSTLTCPIHIESAYATQPPAAAEGAEAPPEQGLPPGVPAGAHGTLDEKGTRKLRDDGDAATCCYTWVAPCPA</sequence>
<feature type="signal peptide" evidence="2">
    <location>
        <begin position="1"/>
        <end position="21"/>
    </location>
</feature>
<feature type="region of interest" description="Disordered" evidence="1">
    <location>
        <begin position="67"/>
        <end position="102"/>
    </location>
</feature>
<comment type="caution">
    <text evidence="3">The sequence shown here is derived from an EMBL/GenBank/DDBJ whole genome shotgun (WGS) entry which is preliminary data.</text>
</comment>
<proteinExistence type="predicted"/>
<gene>
    <name evidence="3" type="ORF">K7C98_19465</name>
</gene>
<name>A0ABS7TT66_9BACT</name>
<keyword evidence="2" id="KW-0732">Signal</keyword>